<dbReference type="PANTHER" id="PTHR45626:SF17">
    <property type="entry name" value="HELICASE-LIKE TRANSCRIPTION FACTOR"/>
    <property type="match status" value="1"/>
</dbReference>
<dbReference type="InterPro" id="IPR049730">
    <property type="entry name" value="SNF2/RAD54-like_C"/>
</dbReference>
<feature type="compositionally biased region" description="Basic and acidic residues" evidence="10">
    <location>
        <begin position="133"/>
        <end position="149"/>
    </location>
</feature>
<evidence type="ECO:0000259" key="12">
    <source>
        <dbReference type="PROSITE" id="PS51192"/>
    </source>
</evidence>
<dbReference type="InterPro" id="IPR014001">
    <property type="entry name" value="Helicase_ATP-bd"/>
</dbReference>
<feature type="region of interest" description="Disordered" evidence="10">
    <location>
        <begin position="73"/>
        <end position="161"/>
    </location>
</feature>
<evidence type="ECO:0000256" key="2">
    <source>
        <dbReference type="ARBA" id="ARBA00022723"/>
    </source>
</evidence>
<keyword evidence="2" id="KW-0479">Metal-binding</keyword>
<keyword evidence="5" id="KW-0378">Hydrolase</keyword>
<gene>
    <name evidence="14" type="ORF">PGQ11_007049</name>
</gene>
<comment type="caution">
    <text evidence="14">The sequence shown here is derived from an EMBL/GenBank/DDBJ whole genome shotgun (WGS) entry which is preliminary data.</text>
</comment>
<dbReference type="PROSITE" id="PS00518">
    <property type="entry name" value="ZF_RING_1"/>
    <property type="match status" value="1"/>
</dbReference>
<dbReference type="InterPro" id="IPR050628">
    <property type="entry name" value="SNF2_RAD54_helicase_TF"/>
</dbReference>
<evidence type="ECO:0000256" key="1">
    <source>
        <dbReference type="ARBA" id="ARBA00007025"/>
    </source>
</evidence>
<dbReference type="EMBL" id="JAPCWZ010000004">
    <property type="protein sequence ID" value="KAK8868471.1"/>
    <property type="molecule type" value="Genomic_DNA"/>
</dbReference>
<feature type="region of interest" description="Disordered" evidence="10">
    <location>
        <begin position="29"/>
        <end position="59"/>
    </location>
</feature>
<keyword evidence="3" id="KW-0547">Nucleotide-binding</keyword>
<keyword evidence="15" id="KW-1185">Reference proteome</keyword>
<organism evidence="14 15">
    <name type="scientific">Apiospora arundinis</name>
    <dbReference type="NCBI Taxonomy" id="335852"/>
    <lineage>
        <taxon>Eukaryota</taxon>
        <taxon>Fungi</taxon>
        <taxon>Dikarya</taxon>
        <taxon>Ascomycota</taxon>
        <taxon>Pezizomycotina</taxon>
        <taxon>Sordariomycetes</taxon>
        <taxon>Xylariomycetidae</taxon>
        <taxon>Amphisphaeriales</taxon>
        <taxon>Apiosporaceae</taxon>
        <taxon>Apiospora</taxon>
    </lineage>
</organism>
<evidence type="ECO:0000256" key="4">
    <source>
        <dbReference type="ARBA" id="ARBA00022771"/>
    </source>
</evidence>
<protein>
    <submittedName>
        <fullName evidence="14">SNF2 family N-terminal domain-containing protein</fullName>
    </submittedName>
</protein>
<dbReference type="SMART" id="SM00487">
    <property type="entry name" value="DEXDc"/>
    <property type="match status" value="1"/>
</dbReference>
<evidence type="ECO:0000256" key="3">
    <source>
        <dbReference type="ARBA" id="ARBA00022741"/>
    </source>
</evidence>
<reference evidence="14 15" key="1">
    <citation type="journal article" date="2024" name="IMA Fungus">
        <title>Apiospora arundinis, a panoply of carbohydrate-active enzymes and secondary metabolites.</title>
        <authorList>
            <person name="Sorensen T."/>
            <person name="Petersen C."/>
            <person name="Muurmann A.T."/>
            <person name="Christiansen J.V."/>
            <person name="Brundto M.L."/>
            <person name="Overgaard C.K."/>
            <person name="Boysen A.T."/>
            <person name="Wollenberg R.D."/>
            <person name="Larsen T.O."/>
            <person name="Sorensen J.L."/>
            <person name="Nielsen K.L."/>
            <person name="Sondergaard T.E."/>
        </authorList>
    </citation>
    <scope>NUCLEOTIDE SEQUENCE [LARGE SCALE GENOMIC DNA]</scope>
    <source>
        <strain evidence="14 15">AAU 773</strain>
    </source>
</reference>
<feature type="region of interest" description="Disordered" evidence="10">
    <location>
        <begin position="1"/>
        <end position="20"/>
    </location>
</feature>
<dbReference type="CDD" id="cd18793">
    <property type="entry name" value="SF2_C_SNF"/>
    <property type="match status" value="1"/>
</dbReference>
<dbReference type="Proteomes" id="UP001390339">
    <property type="component" value="Unassembled WGS sequence"/>
</dbReference>
<feature type="region of interest" description="Disordered" evidence="10">
    <location>
        <begin position="224"/>
        <end position="253"/>
    </location>
</feature>
<dbReference type="Pfam" id="PF00271">
    <property type="entry name" value="Helicase_C"/>
    <property type="match status" value="1"/>
</dbReference>
<keyword evidence="6" id="KW-0347">Helicase</keyword>
<dbReference type="SUPFAM" id="SSF52540">
    <property type="entry name" value="P-loop containing nucleoside triphosphate hydrolases"/>
    <property type="match status" value="2"/>
</dbReference>
<evidence type="ECO:0000256" key="5">
    <source>
        <dbReference type="ARBA" id="ARBA00022801"/>
    </source>
</evidence>
<feature type="compositionally biased region" description="Polar residues" evidence="10">
    <location>
        <begin position="120"/>
        <end position="130"/>
    </location>
</feature>
<comment type="similarity">
    <text evidence="1">Belongs to the SNF2/RAD54 helicase family.</text>
</comment>
<dbReference type="InterPro" id="IPR000330">
    <property type="entry name" value="SNF2_N"/>
</dbReference>
<evidence type="ECO:0000256" key="8">
    <source>
        <dbReference type="ARBA" id="ARBA00022840"/>
    </source>
</evidence>
<keyword evidence="7" id="KW-0862">Zinc</keyword>
<dbReference type="Gene3D" id="3.40.50.10810">
    <property type="entry name" value="Tandem AAA-ATPase domain"/>
    <property type="match status" value="1"/>
</dbReference>
<dbReference type="InterPro" id="IPR001650">
    <property type="entry name" value="Helicase_C-like"/>
</dbReference>
<name>A0ABR2IV47_9PEZI</name>
<evidence type="ECO:0000259" key="11">
    <source>
        <dbReference type="PROSITE" id="PS50089"/>
    </source>
</evidence>
<dbReference type="Gene3D" id="3.40.50.300">
    <property type="entry name" value="P-loop containing nucleotide triphosphate hydrolases"/>
    <property type="match status" value="1"/>
</dbReference>
<proteinExistence type="inferred from homology"/>
<feature type="compositionally biased region" description="Polar residues" evidence="10">
    <location>
        <begin position="73"/>
        <end position="91"/>
    </location>
</feature>
<evidence type="ECO:0000259" key="13">
    <source>
        <dbReference type="PROSITE" id="PS51194"/>
    </source>
</evidence>
<dbReference type="SMART" id="SM00184">
    <property type="entry name" value="RING"/>
    <property type="match status" value="1"/>
</dbReference>
<dbReference type="CDD" id="cd18008">
    <property type="entry name" value="DEXDc_SHPRH-like"/>
    <property type="match status" value="1"/>
</dbReference>
<dbReference type="InterPro" id="IPR001841">
    <property type="entry name" value="Znf_RING"/>
</dbReference>
<dbReference type="InterPro" id="IPR017907">
    <property type="entry name" value="Znf_RING_CS"/>
</dbReference>
<dbReference type="Pfam" id="PF00176">
    <property type="entry name" value="SNF2-rel_dom"/>
    <property type="match status" value="1"/>
</dbReference>
<accession>A0ABR2IV47</accession>
<sequence length="1125" mass="129038">MDSIDENPLQSTPDRQMPDEVIDLTMVEDEDYTSNVKQEDGVSQTAHQSPDSKVKKENDVIDLTMVEAVNFTSSVKQEDSNLQTGQSSHASSTKDDDESLFVPDRVSSEPDQTRMKRKFSTAQEIDNLINSAEDLRSRRSREISQHDGENESAGALETGENEDDVDVELLVEELRDYSVKRDKLQAVLAKKAGTLIERRRLEKFEKRVREIEVELQRLRPNTNVNDYTQEEPFDNESVEEPAVAARPHRGPARTAKEWFDRHFQQTKDEIDKKLKILNDKPVTKPETPGKRRRGYQGHARTDAILRRYFTTQSCSKIMEARMALQDLPEAERRAATTQKKQIEQTKADVSEHCNSTVAKFDIKRLQTALRSFGLHNCKANGTWATARWWLYGLESKLHNHQLLGVSWMLEREFGPDKGGILADEMGLGKTLQTLACMVHNKPTDSDPKTTLIVAPASAITQWISELDKHIAPGSKLTHTHFKASKLESKEFLGKSDVIITSYQEVQSSYLPPKILKKMKAGEYTEAEKQELREQHLGVLFKMDFWRVVLDEAHAIKNHDSQTSIACRNVSAKHRWALSGTPFHNTPLEIWPYLKFLQVPWAGTLADFRKRLQLLEHPTNSEQLQTIIEEIMQRRIMSDTIFGLPLWEAPEIHVEHKWINHTEEERIIYRCVEARYREILTFLLRSLRKKDRQAKLKDIPFYLVFLSRLRQAAAHPFLLEPAIKETLIESDIRGIKDQCNKIGTRTPVYEQIELFYHEREFGTSNFGRELDMEAQLDMALRFKDESFCMICETELTESQENKCGHKFCLVCIHDEVYRPKEAGEGRAVCPVCEEALQDWHPVQSQEPAGTPGAEQEHPVQFSERQLAAFNDLGTNPEEFRKAMALKEQHDRLRDGHAPVNKGVDGKKLGDDYLDNQPRLKSSKTSFLKALDKDYPKPMVPSAKTTMVKHTVLQWQADAPNDKIIIFAQFLQESMILGRMLQAERKKFVYFFGQMSSKDKSAAIAAFHELDDVKIMIASLKCGGVALNLTCANRVILVDPWWNAPMENQAFGRVYRIGQKKKTYLQSILVRDTIDERMHKLQKEKSQKIEAAMQYSKSLSVDEVMNLIGNLTEDENGDPILEADYKD</sequence>
<dbReference type="Gene3D" id="3.30.40.10">
    <property type="entry name" value="Zinc/RING finger domain, C3HC4 (zinc finger)"/>
    <property type="match status" value="1"/>
</dbReference>
<keyword evidence="4 9" id="KW-0863">Zinc-finger</keyword>
<feature type="region of interest" description="Disordered" evidence="10">
    <location>
        <begin position="893"/>
        <end position="913"/>
    </location>
</feature>
<dbReference type="SMART" id="SM00490">
    <property type="entry name" value="HELICc"/>
    <property type="match status" value="1"/>
</dbReference>
<feature type="domain" description="Helicase C-terminal" evidence="13">
    <location>
        <begin position="945"/>
        <end position="1098"/>
    </location>
</feature>
<dbReference type="PANTHER" id="PTHR45626">
    <property type="entry name" value="TRANSCRIPTION TERMINATION FACTOR 2-RELATED"/>
    <property type="match status" value="1"/>
</dbReference>
<feature type="compositionally biased region" description="Polar residues" evidence="10">
    <location>
        <begin position="33"/>
        <end position="49"/>
    </location>
</feature>
<evidence type="ECO:0000256" key="9">
    <source>
        <dbReference type="PROSITE-ProRule" id="PRU00175"/>
    </source>
</evidence>
<evidence type="ECO:0000256" key="6">
    <source>
        <dbReference type="ARBA" id="ARBA00022806"/>
    </source>
</evidence>
<evidence type="ECO:0000256" key="7">
    <source>
        <dbReference type="ARBA" id="ARBA00022833"/>
    </source>
</evidence>
<dbReference type="InterPro" id="IPR027417">
    <property type="entry name" value="P-loop_NTPase"/>
</dbReference>
<keyword evidence="8" id="KW-0067">ATP-binding</keyword>
<feature type="domain" description="Helicase ATP-binding" evidence="12">
    <location>
        <begin position="410"/>
        <end position="599"/>
    </location>
</feature>
<feature type="compositionally biased region" description="Basic and acidic residues" evidence="10">
    <location>
        <begin position="50"/>
        <end position="59"/>
    </location>
</feature>
<dbReference type="PROSITE" id="PS50089">
    <property type="entry name" value="ZF_RING_2"/>
    <property type="match status" value="1"/>
</dbReference>
<evidence type="ECO:0000313" key="14">
    <source>
        <dbReference type="EMBL" id="KAK8868471.1"/>
    </source>
</evidence>
<evidence type="ECO:0000256" key="10">
    <source>
        <dbReference type="SAM" id="MobiDB-lite"/>
    </source>
</evidence>
<feature type="compositionally biased region" description="Acidic residues" evidence="10">
    <location>
        <begin position="228"/>
        <end position="239"/>
    </location>
</feature>
<dbReference type="PROSITE" id="PS51192">
    <property type="entry name" value="HELICASE_ATP_BIND_1"/>
    <property type="match status" value="1"/>
</dbReference>
<dbReference type="InterPro" id="IPR013083">
    <property type="entry name" value="Znf_RING/FYVE/PHD"/>
</dbReference>
<evidence type="ECO:0000313" key="15">
    <source>
        <dbReference type="Proteomes" id="UP001390339"/>
    </source>
</evidence>
<dbReference type="InterPro" id="IPR038718">
    <property type="entry name" value="SNF2-like_sf"/>
</dbReference>
<dbReference type="PROSITE" id="PS51194">
    <property type="entry name" value="HELICASE_CTER"/>
    <property type="match status" value="1"/>
</dbReference>
<dbReference type="SUPFAM" id="SSF57850">
    <property type="entry name" value="RING/U-box"/>
    <property type="match status" value="1"/>
</dbReference>
<feature type="domain" description="RING-type" evidence="11">
    <location>
        <begin position="787"/>
        <end position="832"/>
    </location>
</feature>